<reference evidence="2 3" key="1">
    <citation type="journal article" date="2016" name="Mol. Biol. Evol.">
        <title>Comparative Genomics of Early-Diverging Mushroom-Forming Fungi Provides Insights into the Origins of Lignocellulose Decay Capabilities.</title>
        <authorList>
            <person name="Nagy L.G."/>
            <person name="Riley R."/>
            <person name="Tritt A."/>
            <person name="Adam C."/>
            <person name="Daum C."/>
            <person name="Floudas D."/>
            <person name="Sun H."/>
            <person name="Yadav J.S."/>
            <person name="Pangilinan J."/>
            <person name="Larsson K.H."/>
            <person name="Matsuura K."/>
            <person name="Barry K."/>
            <person name="Labutti K."/>
            <person name="Kuo R."/>
            <person name="Ohm R.A."/>
            <person name="Bhattacharya S.S."/>
            <person name="Shirouzu T."/>
            <person name="Yoshinaga Y."/>
            <person name="Martin F.M."/>
            <person name="Grigoriev I.V."/>
            <person name="Hibbett D.S."/>
        </authorList>
    </citation>
    <scope>NUCLEOTIDE SEQUENCE [LARGE SCALE GENOMIC DNA]</scope>
    <source>
        <strain evidence="2 3">TUFC12733</strain>
    </source>
</reference>
<feature type="compositionally biased region" description="Polar residues" evidence="1">
    <location>
        <begin position="98"/>
        <end position="111"/>
    </location>
</feature>
<gene>
    <name evidence="2" type="ORF">CALVIDRAFT_464681</name>
</gene>
<evidence type="ECO:0000313" key="2">
    <source>
        <dbReference type="EMBL" id="KZO96240.1"/>
    </source>
</evidence>
<evidence type="ECO:0000256" key="1">
    <source>
        <dbReference type="SAM" id="MobiDB-lite"/>
    </source>
</evidence>
<sequence length="137" mass="14058">MSQNDTTINPSQGADVYAGVRNPTSSSTHTDPLADNFVTDPTTSDVGAGADPNIDYGKVANRGFKQTAGVVEGRPGIIESTNIDPLNEFSNKDDGWANATSQPGTNGANASSFTEAAASYIPSTEQVTGFAQTAANA</sequence>
<feature type="region of interest" description="Disordered" evidence="1">
    <location>
        <begin position="1"/>
        <end position="54"/>
    </location>
</feature>
<name>A0A167M195_CALVF</name>
<evidence type="ECO:0000313" key="3">
    <source>
        <dbReference type="Proteomes" id="UP000076738"/>
    </source>
</evidence>
<feature type="non-terminal residue" evidence="2">
    <location>
        <position position="137"/>
    </location>
</feature>
<keyword evidence="3" id="KW-1185">Reference proteome</keyword>
<proteinExistence type="predicted"/>
<feature type="region of interest" description="Disordered" evidence="1">
    <location>
        <begin position="76"/>
        <end position="111"/>
    </location>
</feature>
<accession>A0A167M195</accession>
<dbReference type="OrthoDB" id="2581931at2759"/>
<protein>
    <submittedName>
        <fullName evidence="2">Uncharacterized protein</fullName>
    </submittedName>
</protein>
<dbReference type="AlphaFoldDB" id="A0A167M195"/>
<feature type="compositionally biased region" description="Polar residues" evidence="1">
    <location>
        <begin position="1"/>
        <end position="12"/>
    </location>
</feature>
<dbReference type="Proteomes" id="UP000076738">
    <property type="component" value="Unassembled WGS sequence"/>
</dbReference>
<organism evidence="2 3">
    <name type="scientific">Calocera viscosa (strain TUFC12733)</name>
    <dbReference type="NCBI Taxonomy" id="1330018"/>
    <lineage>
        <taxon>Eukaryota</taxon>
        <taxon>Fungi</taxon>
        <taxon>Dikarya</taxon>
        <taxon>Basidiomycota</taxon>
        <taxon>Agaricomycotina</taxon>
        <taxon>Dacrymycetes</taxon>
        <taxon>Dacrymycetales</taxon>
        <taxon>Dacrymycetaceae</taxon>
        <taxon>Calocera</taxon>
    </lineage>
</organism>
<dbReference type="EMBL" id="KV417285">
    <property type="protein sequence ID" value="KZO96240.1"/>
    <property type="molecule type" value="Genomic_DNA"/>
</dbReference>